<dbReference type="Proteomes" id="UP000239522">
    <property type="component" value="Unassembled WGS sequence"/>
</dbReference>
<protein>
    <recommendedName>
        <fullName evidence="3">AB hydrolase-1 domain-containing protein</fullName>
    </recommendedName>
</protein>
<reference evidence="1 2" key="1">
    <citation type="submission" date="2016-11" db="EMBL/GenBank/DDBJ databases">
        <title>Trade-off between light-utilization and light-protection in marine flavobacteria.</title>
        <authorList>
            <person name="Kumagai Y."/>
        </authorList>
    </citation>
    <scope>NUCLEOTIDE SEQUENCE [LARGE SCALE GENOMIC DNA]</scope>
    <source>
        <strain evidence="1 2">ATCC 700397</strain>
    </source>
</reference>
<gene>
    <name evidence="1" type="ORF">BST83_18670</name>
</gene>
<evidence type="ECO:0008006" key="3">
    <source>
        <dbReference type="Google" id="ProtNLM"/>
    </source>
</evidence>
<proteinExistence type="predicted"/>
<evidence type="ECO:0000313" key="1">
    <source>
        <dbReference type="EMBL" id="PQB03325.1"/>
    </source>
</evidence>
<keyword evidence="2" id="KW-1185">Reference proteome</keyword>
<accession>A0A2S7KL26</accession>
<sequence length="61" mass="7213">MAKRYKELIPEPNVKLLRQDIGHWPQIENPSGVLLYYQEFRDEIHKTLNSNALDYEGSLKL</sequence>
<evidence type="ECO:0000313" key="2">
    <source>
        <dbReference type="Proteomes" id="UP000239522"/>
    </source>
</evidence>
<name>A0A2S7KL26_9FLAO</name>
<organism evidence="1 2">
    <name type="scientific">Polaribacter filamentus</name>
    <dbReference type="NCBI Taxonomy" id="53483"/>
    <lineage>
        <taxon>Bacteria</taxon>
        <taxon>Pseudomonadati</taxon>
        <taxon>Bacteroidota</taxon>
        <taxon>Flavobacteriia</taxon>
        <taxon>Flavobacteriales</taxon>
        <taxon>Flavobacteriaceae</taxon>
    </lineage>
</organism>
<comment type="caution">
    <text evidence="1">The sequence shown here is derived from an EMBL/GenBank/DDBJ whole genome shotgun (WGS) entry which is preliminary data.</text>
</comment>
<dbReference type="EMBL" id="MQUA01000014">
    <property type="protein sequence ID" value="PQB03325.1"/>
    <property type="molecule type" value="Genomic_DNA"/>
</dbReference>
<dbReference type="AlphaFoldDB" id="A0A2S7KL26"/>